<dbReference type="GO" id="GO:0006508">
    <property type="term" value="P:proteolysis"/>
    <property type="evidence" value="ECO:0007669"/>
    <property type="project" value="InterPro"/>
</dbReference>
<keyword evidence="6" id="KW-1185">Reference proteome</keyword>
<dbReference type="GO" id="GO:0004252">
    <property type="term" value="F:serine-type endopeptidase activity"/>
    <property type="evidence" value="ECO:0007669"/>
    <property type="project" value="InterPro"/>
</dbReference>
<dbReference type="PRINTS" id="PR00722">
    <property type="entry name" value="CHYMOTRYPSIN"/>
</dbReference>
<sequence length="191" mass="20610">MTTRRPWTRRQVDVVRHPDYDLRSNANDIALLVLSKPVTWNRFVQPVCLPFGPLASETLEGNRAYVTGWGAAHFGEEGGSDTESRARAGGAGSSELRQGQVPVWTEADCKKAYERLLHIGEAHLCAGDIRGGTDACQGDSGGPLQLLQEGRYYVVGIVSGGKGCGTPGFPGVYTRVSSHLDWLRNELGAAQ</sequence>
<comment type="similarity">
    <text evidence="2">Belongs to the peptidase S1 family. CLIP subfamily.</text>
</comment>
<dbReference type="InterPro" id="IPR001314">
    <property type="entry name" value="Peptidase_S1A"/>
</dbReference>
<dbReference type="PROSITE" id="PS00135">
    <property type="entry name" value="TRYPSIN_SER"/>
    <property type="match status" value="1"/>
</dbReference>
<dbReference type="EMBL" id="JARKHS020025498">
    <property type="protein sequence ID" value="KAK8767399.1"/>
    <property type="molecule type" value="Genomic_DNA"/>
</dbReference>
<dbReference type="PANTHER" id="PTHR24252">
    <property type="entry name" value="ACROSIN-RELATED"/>
    <property type="match status" value="1"/>
</dbReference>
<dbReference type="AlphaFoldDB" id="A0AAQ4DY59"/>
<evidence type="ECO:0000256" key="2">
    <source>
        <dbReference type="ARBA" id="ARBA00024195"/>
    </source>
</evidence>
<organism evidence="5 6">
    <name type="scientific">Amblyomma americanum</name>
    <name type="common">Lone star tick</name>
    <dbReference type="NCBI Taxonomy" id="6943"/>
    <lineage>
        <taxon>Eukaryota</taxon>
        <taxon>Metazoa</taxon>
        <taxon>Ecdysozoa</taxon>
        <taxon>Arthropoda</taxon>
        <taxon>Chelicerata</taxon>
        <taxon>Arachnida</taxon>
        <taxon>Acari</taxon>
        <taxon>Parasitiformes</taxon>
        <taxon>Ixodida</taxon>
        <taxon>Ixodoidea</taxon>
        <taxon>Ixodidae</taxon>
        <taxon>Amblyomminae</taxon>
        <taxon>Amblyomma</taxon>
    </lineage>
</organism>
<evidence type="ECO:0000313" key="5">
    <source>
        <dbReference type="EMBL" id="KAK8767399.1"/>
    </source>
</evidence>
<evidence type="ECO:0000259" key="4">
    <source>
        <dbReference type="PROSITE" id="PS50240"/>
    </source>
</evidence>
<reference evidence="5 6" key="1">
    <citation type="journal article" date="2023" name="Arcadia Sci">
        <title>De novo assembly of a long-read Amblyomma americanum tick genome.</title>
        <authorList>
            <person name="Chou S."/>
            <person name="Poskanzer K.E."/>
            <person name="Rollins M."/>
            <person name="Thuy-Boun P.S."/>
        </authorList>
    </citation>
    <scope>NUCLEOTIDE SEQUENCE [LARGE SCALE GENOMIC DNA]</scope>
    <source>
        <strain evidence="5">F_SG_1</strain>
        <tissue evidence="5">Salivary glands</tissue>
    </source>
</reference>
<gene>
    <name evidence="5" type="ORF">V5799_005820</name>
</gene>
<accession>A0AAQ4DY59</accession>
<evidence type="ECO:0000256" key="3">
    <source>
        <dbReference type="SAM" id="MobiDB-lite"/>
    </source>
</evidence>
<name>A0AAQ4DY59_AMBAM</name>
<dbReference type="InterPro" id="IPR001254">
    <property type="entry name" value="Trypsin_dom"/>
</dbReference>
<evidence type="ECO:0000313" key="6">
    <source>
        <dbReference type="Proteomes" id="UP001321473"/>
    </source>
</evidence>
<dbReference type="InterPro" id="IPR043504">
    <property type="entry name" value="Peptidase_S1_PA_chymotrypsin"/>
</dbReference>
<protein>
    <recommendedName>
        <fullName evidence="4">Peptidase S1 domain-containing protein</fullName>
    </recommendedName>
</protein>
<dbReference type="PROSITE" id="PS50240">
    <property type="entry name" value="TRYPSIN_DOM"/>
    <property type="match status" value="1"/>
</dbReference>
<comment type="caution">
    <text evidence="5">The sequence shown here is derived from an EMBL/GenBank/DDBJ whole genome shotgun (WGS) entry which is preliminary data.</text>
</comment>
<proteinExistence type="inferred from homology"/>
<dbReference type="Proteomes" id="UP001321473">
    <property type="component" value="Unassembled WGS sequence"/>
</dbReference>
<dbReference type="SMART" id="SM00020">
    <property type="entry name" value="Tryp_SPc"/>
    <property type="match status" value="1"/>
</dbReference>
<dbReference type="SUPFAM" id="SSF50494">
    <property type="entry name" value="Trypsin-like serine proteases"/>
    <property type="match status" value="1"/>
</dbReference>
<keyword evidence="1" id="KW-1015">Disulfide bond</keyword>
<feature type="region of interest" description="Disordered" evidence="3">
    <location>
        <begin position="76"/>
        <end position="97"/>
    </location>
</feature>
<evidence type="ECO:0000256" key="1">
    <source>
        <dbReference type="ARBA" id="ARBA00023157"/>
    </source>
</evidence>
<dbReference type="InterPro" id="IPR033116">
    <property type="entry name" value="TRYPSIN_SER"/>
</dbReference>
<dbReference type="FunFam" id="2.40.10.10:FF:000002">
    <property type="entry name" value="Transmembrane protease serine"/>
    <property type="match status" value="1"/>
</dbReference>
<dbReference type="Pfam" id="PF00089">
    <property type="entry name" value="Trypsin"/>
    <property type="match status" value="1"/>
</dbReference>
<dbReference type="CDD" id="cd00190">
    <property type="entry name" value="Tryp_SPc"/>
    <property type="match status" value="1"/>
</dbReference>
<dbReference type="Gene3D" id="2.40.10.10">
    <property type="entry name" value="Trypsin-like serine proteases"/>
    <property type="match status" value="1"/>
</dbReference>
<feature type="domain" description="Peptidase S1" evidence="4">
    <location>
        <begin position="13"/>
        <end position="188"/>
    </location>
</feature>
<dbReference type="InterPro" id="IPR009003">
    <property type="entry name" value="Peptidase_S1_PA"/>
</dbReference>
<dbReference type="PANTHER" id="PTHR24252:SF7">
    <property type="entry name" value="HYALIN"/>
    <property type="match status" value="1"/>
</dbReference>